<keyword evidence="1" id="KW-1133">Transmembrane helix</keyword>
<keyword evidence="3" id="KW-1185">Reference proteome</keyword>
<protein>
    <submittedName>
        <fullName evidence="2">Uncharacterized protein</fullName>
    </submittedName>
</protein>
<evidence type="ECO:0000313" key="3">
    <source>
        <dbReference type="Proteomes" id="UP000800038"/>
    </source>
</evidence>
<keyword evidence="1" id="KW-0812">Transmembrane</keyword>
<feature type="transmembrane region" description="Helical" evidence="1">
    <location>
        <begin position="94"/>
        <end position="111"/>
    </location>
</feature>
<dbReference type="Proteomes" id="UP000800038">
    <property type="component" value="Unassembled WGS sequence"/>
</dbReference>
<evidence type="ECO:0000256" key="1">
    <source>
        <dbReference type="SAM" id="Phobius"/>
    </source>
</evidence>
<dbReference type="EMBL" id="ML975998">
    <property type="protein sequence ID" value="KAF1947510.1"/>
    <property type="molecule type" value="Genomic_DNA"/>
</dbReference>
<name>A0A6A5T5Q1_9PLEO</name>
<gene>
    <name evidence="2" type="ORF">EJ02DRAFT_417686</name>
</gene>
<organism evidence="2 3">
    <name type="scientific">Clathrospora elynae</name>
    <dbReference type="NCBI Taxonomy" id="706981"/>
    <lineage>
        <taxon>Eukaryota</taxon>
        <taxon>Fungi</taxon>
        <taxon>Dikarya</taxon>
        <taxon>Ascomycota</taxon>
        <taxon>Pezizomycotina</taxon>
        <taxon>Dothideomycetes</taxon>
        <taxon>Pleosporomycetidae</taxon>
        <taxon>Pleosporales</taxon>
        <taxon>Diademaceae</taxon>
        <taxon>Clathrospora</taxon>
    </lineage>
</organism>
<feature type="transmembrane region" description="Helical" evidence="1">
    <location>
        <begin position="59"/>
        <end position="87"/>
    </location>
</feature>
<accession>A0A6A5T5Q1</accession>
<evidence type="ECO:0000313" key="2">
    <source>
        <dbReference type="EMBL" id="KAF1947510.1"/>
    </source>
</evidence>
<dbReference type="AlphaFoldDB" id="A0A6A5T5Q1"/>
<dbReference type="OrthoDB" id="3785238at2759"/>
<sequence>MVDRSHKTVGADGAIVALNSVHSFYLDPASHSGKSELFSNDITKVAALADEILSLVTPWILFVFDSLGALCIFAEAFSAHAVVCIVLPNLWTQCGLKGFAVFLVSTLNGYAN</sequence>
<keyword evidence="1" id="KW-0472">Membrane</keyword>
<reference evidence="2" key="1">
    <citation type="journal article" date="2020" name="Stud. Mycol.">
        <title>101 Dothideomycetes genomes: a test case for predicting lifestyles and emergence of pathogens.</title>
        <authorList>
            <person name="Haridas S."/>
            <person name="Albert R."/>
            <person name="Binder M."/>
            <person name="Bloem J."/>
            <person name="Labutti K."/>
            <person name="Salamov A."/>
            <person name="Andreopoulos B."/>
            <person name="Baker S."/>
            <person name="Barry K."/>
            <person name="Bills G."/>
            <person name="Bluhm B."/>
            <person name="Cannon C."/>
            <person name="Castanera R."/>
            <person name="Culley D."/>
            <person name="Daum C."/>
            <person name="Ezra D."/>
            <person name="Gonzalez J."/>
            <person name="Henrissat B."/>
            <person name="Kuo A."/>
            <person name="Liang C."/>
            <person name="Lipzen A."/>
            <person name="Lutzoni F."/>
            <person name="Magnuson J."/>
            <person name="Mondo S."/>
            <person name="Nolan M."/>
            <person name="Ohm R."/>
            <person name="Pangilinan J."/>
            <person name="Park H.-J."/>
            <person name="Ramirez L."/>
            <person name="Alfaro M."/>
            <person name="Sun H."/>
            <person name="Tritt A."/>
            <person name="Yoshinaga Y."/>
            <person name="Zwiers L.-H."/>
            <person name="Turgeon B."/>
            <person name="Goodwin S."/>
            <person name="Spatafora J."/>
            <person name="Crous P."/>
            <person name="Grigoriev I."/>
        </authorList>
    </citation>
    <scope>NUCLEOTIDE SEQUENCE</scope>
    <source>
        <strain evidence="2">CBS 161.51</strain>
    </source>
</reference>
<proteinExistence type="predicted"/>